<protein>
    <submittedName>
        <fullName evidence="1">Uncharacterized protein</fullName>
    </submittedName>
</protein>
<accession>X1CS46</accession>
<dbReference type="AlphaFoldDB" id="X1CS46"/>
<name>X1CS46_9ZZZZ</name>
<sequence>QYNKQYCLVHKDKVKQYYKQYGQDNKEEISQRAKQYRLVHKEGIKQYLLVHKEEIKQNRKRYLSTVSGKFAQKKHKSKHRKMKHIMLITNPFPSDIKVDDHHVLNNFHAIDANSSWNKWFVIPMPAITHNYVGGNASNLEHWRHNEEWIRKLYDIDIKELFGFVGVEQ</sequence>
<organism evidence="1">
    <name type="scientific">marine sediment metagenome</name>
    <dbReference type="NCBI Taxonomy" id="412755"/>
    <lineage>
        <taxon>unclassified sequences</taxon>
        <taxon>metagenomes</taxon>
        <taxon>ecological metagenomes</taxon>
    </lineage>
</organism>
<evidence type="ECO:0000313" key="1">
    <source>
        <dbReference type="EMBL" id="GAG87081.1"/>
    </source>
</evidence>
<comment type="caution">
    <text evidence="1">The sequence shown here is derived from an EMBL/GenBank/DDBJ whole genome shotgun (WGS) entry which is preliminary data.</text>
</comment>
<gene>
    <name evidence="1" type="ORF">S01H4_22387</name>
</gene>
<reference evidence="1" key="1">
    <citation type="journal article" date="2014" name="Front. Microbiol.">
        <title>High frequency of phylogenetically diverse reductive dehalogenase-homologous genes in deep subseafloor sedimentary metagenomes.</title>
        <authorList>
            <person name="Kawai M."/>
            <person name="Futagami T."/>
            <person name="Toyoda A."/>
            <person name="Takaki Y."/>
            <person name="Nishi S."/>
            <person name="Hori S."/>
            <person name="Arai W."/>
            <person name="Tsubouchi T."/>
            <person name="Morono Y."/>
            <person name="Uchiyama I."/>
            <person name="Ito T."/>
            <person name="Fujiyama A."/>
            <person name="Inagaki F."/>
            <person name="Takami H."/>
        </authorList>
    </citation>
    <scope>NUCLEOTIDE SEQUENCE</scope>
    <source>
        <strain evidence="1">Expedition CK06-06</strain>
    </source>
</reference>
<proteinExistence type="predicted"/>
<feature type="non-terminal residue" evidence="1">
    <location>
        <position position="1"/>
    </location>
</feature>
<dbReference type="EMBL" id="BART01010255">
    <property type="protein sequence ID" value="GAG87081.1"/>
    <property type="molecule type" value="Genomic_DNA"/>
</dbReference>